<dbReference type="Proteomes" id="UP000053477">
    <property type="component" value="Unassembled WGS sequence"/>
</dbReference>
<evidence type="ECO:0000313" key="2">
    <source>
        <dbReference type="Proteomes" id="UP000053477"/>
    </source>
</evidence>
<dbReference type="InParanoid" id="A0A0H2R955"/>
<organism evidence="1 2">
    <name type="scientific">Schizopora paradoxa</name>
    <dbReference type="NCBI Taxonomy" id="27342"/>
    <lineage>
        <taxon>Eukaryota</taxon>
        <taxon>Fungi</taxon>
        <taxon>Dikarya</taxon>
        <taxon>Basidiomycota</taxon>
        <taxon>Agaricomycotina</taxon>
        <taxon>Agaricomycetes</taxon>
        <taxon>Hymenochaetales</taxon>
        <taxon>Schizoporaceae</taxon>
        <taxon>Schizopora</taxon>
    </lineage>
</organism>
<name>A0A0H2R955_9AGAM</name>
<accession>A0A0H2R955</accession>
<reference evidence="1 2" key="1">
    <citation type="submission" date="2015-04" db="EMBL/GenBank/DDBJ databases">
        <title>Complete genome sequence of Schizopora paradoxa KUC8140, a cosmopolitan wood degrader in East Asia.</title>
        <authorList>
            <consortium name="DOE Joint Genome Institute"/>
            <person name="Min B."/>
            <person name="Park H."/>
            <person name="Jang Y."/>
            <person name="Kim J.-J."/>
            <person name="Kim K.H."/>
            <person name="Pangilinan J."/>
            <person name="Lipzen A."/>
            <person name="Riley R."/>
            <person name="Grigoriev I.V."/>
            <person name="Spatafora J.W."/>
            <person name="Choi I.-G."/>
        </authorList>
    </citation>
    <scope>NUCLEOTIDE SEQUENCE [LARGE SCALE GENOMIC DNA]</scope>
    <source>
        <strain evidence="1 2">KUC8140</strain>
    </source>
</reference>
<gene>
    <name evidence="1" type="ORF">SCHPADRAFT_946453</name>
</gene>
<dbReference type="AlphaFoldDB" id="A0A0H2R955"/>
<keyword evidence="2" id="KW-1185">Reference proteome</keyword>
<protein>
    <submittedName>
        <fullName evidence="1">Uncharacterized protein</fullName>
    </submittedName>
</protein>
<sequence length="114" mass="12397">MPKAFRSFAENRLSVSLKWYKSLRLQSDPQHPQQPFQRPPIHRIINLHPTMQVFSIVVSLVLATLAVATPAPVPQLPTCVASGDVCILEHPEMCCTGSCLPGTDGGLDGTCAFL</sequence>
<dbReference type="EMBL" id="KQ086248">
    <property type="protein sequence ID" value="KLO05988.1"/>
    <property type="molecule type" value="Genomic_DNA"/>
</dbReference>
<proteinExistence type="predicted"/>
<evidence type="ECO:0000313" key="1">
    <source>
        <dbReference type="EMBL" id="KLO05988.1"/>
    </source>
</evidence>